<gene>
    <name evidence="2" type="ORF">PGLA2088_LOCUS3932</name>
</gene>
<reference evidence="2" key="1">
    <citation type="submission" date="2021-02" db="EMBL/GenBank/DDBJ databases">
        <authorList>
            <person name="Dougan E. K."/>
            <person name="Rhodes N."/>
            <person name="Thang M."/>
            <person name="Chan C."/>
        </authorList>
    </citation>
    <scope>NUCLEOTIDE SEQUENCE</scope>
</reference>
<feature type="non-terminal residue" evidence="2">
    <location>
        <position position="1"/>
    </location>
</feature>
<evidence type="ECO:0000259" key="1">
    <source>
        <dbReference type="PROSITE" id="PS50076"/>
    </source>
</evidence>
<dbReference type="SUPFAM" id="SSF46565">
    <property type="entry name" value="Chaperone J-domain"/>
    <property type="match status" value="1"/>
</dbReference>
<dbReference type="InterPro" id="IPR001623">
    <property type="entry name" value="DnaJ_domain"/>
</dbReference>
<comment type="caution">
    <text evidence="2">The sequence shown here is derived from an EMBL/GenBank/DDBJ whole genome shotgun (WGS) entry which is preliminary data.</text>
</comment>
<dbReference type="GO" id="GO:0051087">
    <property type="term" value="F:protein-folding chaperone binding"/>
    <property type="evidence" value="ECO:0007669"/>
    <property type="project" value="InterPro"/>
</dbReference>
<accession>A0A813I5V5</accession>
<dbReference type="PANTHER" id="PTHR14021:SF15">
    <property type="entry name" value="IRON-SULFUR CLUSTER CO-CHAPERONE PROTEIN HSCB"/>
    <property type="match status" value="1"/>
</dbReference>
<dbReference type="CDD" id="cd06257">
    <property type="entry name" value="DnaJ"/>
    <property type="match status" value="1"/>
</dbReference>
<protein>
    <recommendedName>
        <fullName evidence="1">J domain-containing protein</fullName>
    </recommendedName>
</protein>
<dbReference type="EMBL" id="CAJNNW010003516">
    <property type="protein sequence ID" value="CAE8645467.1"/>
    <property type="molecule type" value="Genomic_DNA"/>
</dbReference>
<organism evidence="2 3">
    <name type="scientific">Polarella glacialis</name>
    <name type="common">Dinoflagellate</name>
    <dbReference type="NCBI Taxonomy" id="89957"/>
    <lineage>
        <taxon>Eukaryota</taxon>
        <taxon>Sar</taxon>
        <taxon>Alveolata</taxon>
        <taxon>Dinophyceae</taxon>
        <taxon>Suessiales</taxon>
        <taxon>Suessiaceae</taxon>
        <taxon>Polarella</taxon>
    </lineage>
</organism>
<dbReference type="InterPro" id="IPR036869">
    <property type="entry name" value="J_dom_sf"/>
</dbReference>
<dbReference type="AlphaFoldDB" id="A0A813I5V5"/>
<dbReference type="GO" id="GO:0044571">
    <property type="term" value="P:[2Fe-2S] cluster assembly"/>
    <property type="evidence" value="ECO:0007669"/>
    <property type="project" value="InterPro"/>
</dbReference>
<feature type="domain" description="J" evidence="1">
    <location>
        <begin position="78"/>
        <end position="137"/>
    </location>
</feature>
<proteinExistence type="predicted"/>
<sequence>MTLKVWACCRQPARAALRTWGPLRRPSPAFLFSTSPGARSFGSEVSFCCAACGKQAESFGFLCRSCGSLMEARYGESSHFALLGLETRFEVDLAAVDAAYKGLQKSLHPDKHAQAGEEQRELAQTHSARLNEAVNVL</sequence>
<dbReference type="PANTHER" id="PTHR14021">
    <property type="entry name" value="IRON-SULFUR CLUSTER CO-CHAPERONE PROTEIN HSCB"/>
    <property type="match status" value="1"/>
</dbReference>
<dbReference type="PROSITE" id="PS50076">
    <property type="entry name" value="DNAJ_2"/>
    <property type="match status" value="1"/>
</dbReference>
<evidence type="ECO:0000313" key="2">
    <source>
        <dbReference type="EMBL" id="CAE8645467.1"/>
    </source>
</evidence>
<dbReference type="InterPro" id="IPR004640">
    <property type="entry name" value="HscB"/>
</dbReference>
<dbReference type="GO" id="GO:0001671">
    <property type="term" value="F:ATPase activator activity"/>
    <property type="evidence" value="ECO:0007669"/>
    <property type="project" value="InterPro"/>
</dbReference>
<dbReference type="Proteomes" id="UP000626109">
    <property type="component" value="Unassembled WGS sequence"/>
</dbReference>
<evidence type="ECO:0000313" key="3">
    <source>
        <dbReference type="Proteomes" id="UP000626109"/>
    </source>
</evidence>
<name>A0A813I5V5_POLGL</name>
<dbReference type="Gene3D" id="1.10.287.110">
    <property type="entry name" value="DnaJ domain"/>
    <property type="match status" value="1"/>
</dbReference>